<evidence type="ECO:0000256" key="1">
    <source>
        <dbReference type="ARBA" id="ARBA00004418"/>
    </source>
</evidence>
<keyword evidence="10" id="KW-0406">Ion transport</keyword>
<dbReference type="InterPro" id="IPR035520">
    <property type="entry name" value="ZnuA"/>
</dbReference>
<evidence type="ECO:0000256" key="11">
    <source>
        <dbReference type="ARBA" id="ARBA00023157"/>
    </source>
</evidence>
<comment type="caution">
    <text evidence="14">The sequence shown here is derived from an EMBL/GenBank/DDBJ whole genome shotgun (WGS) entry which is preliminary data.</text>
</comment>
<name>A0A838XS96_9HYPH</name>
<keyword evidence="9" id="KW-0864">Zinc transport</keyword>
<keyword evidence="15" id="KW-1185">Reference proteome</keyword>
<evidence type="ECO:0000313" key="14">
    <source>
        <dbReference type="EMBL" id="MBA4611406.1"/>
    </source>
</evidence>
<evidence type="ECO:0000256" key="2">
    <source>
        <dbReference type="ARBA" id="ARBA00011028"/>
    </source>
</evidence>
<evidence type="ECO:0000256" key="6">
    <source>
        <dbReference type="ARBA" id="ARBA00022729"/>
    </source>
</evidence>
<keyword evidence="7" id="KW-0574">Periplasm</keyword>
<sequence length="344" mass="36369">MPSLTSLLLASTVTLASAVPAMAEVAVVASIKPLHSLIAGVMDGVGTPDLIVDGAASPHVHALKPSKAQQLQDADVVFWIGHELEAFLEKPLETLPRENAVIVELLESDGLVRHSIRQDEAFEAHSHAHADEDKHADEDGHDHDHGDDHDHDHDGHDHDEHDHDEHAGGEPALDPHVWLDPENAKVFVAAIAATLAKADPDNAPAYAANAETMTGRLDALQAELAKELAPAAGKPFVVFHDAYQYFEKRFGLTAAGAITLSPETAPGAERVAEISGKIRSLDAVCIFSEPQFEPKLVTVVAEGSNARSGVLDPLGASLDNGPELYPTLLRNMAGAVSGCLLGGS</sequence>
<dbReference type="Proteomes" id="UP000559404">
    <property type="component" value="Unassembled WGS sequence"/>
</dbReference>
<dbReference type="InterPro" id="IPR050492">
    <property type="entry name" value="Bact_metal-bind_prot9"/>
</dbReference>
<evidence type="ECO:0000256" key="12">
    <source>
        <dbReference type="SAM" id="MobiDB-lite"/>
    </source>
</evidence>
<evidence type="ECO:0000256" key="4">
    <source>
        <dbReference type="ARBA" id="ARBA00022448"/>
    </source>
</evidence>
<protein>
    <recommendedName>
        <fullName evidence="3">High-affinity zinc uptake system protein ZnuA</fullName>
    </recommendedName>
</protein>
<dbReference type="GO" id="GO:0006829">
    <property type="term" value="P:zinc ion transport"/>
    <property type="evidence" value="ECO:0007669"/>
    <property type="project" value="UniProtKB-KW"/>
</dbReference>
<comment type="subcellular location">
    <subcellularLocation>
        <location evidence="1">Periplasm</location>
    </subcellularLocation>
</comment>
<evidence type="ECO:0000256" key="7">
    <source>
        <dbReference type="ARBA" id="ARBA00022764"/>
    </source>
</evidence>
<dbReference type="AlphaFoldDB" id="A0A838XS96"/>
<dbReference type="GO" id="GO:0046872">
    <property type="term" value="F:metal ion binding"/>
    <property type="evidence" value="ECO:0007669"/>
    <property type="project" value="UniProtKB-KW"/>
</dbReference>
<proteinExistence type="inferred from homology"/>
<dbReference type="CDD" id="cd01019">
    <property type="entry name" value="ZnuA"/>
    <property type="match status" value="1"/>
</dbReference>
<reference evidence="14 15" key="2">
    <citation type="submission" date="2020-08" db="EMBL/GenBank/DDBJ databases">
        <title>Stappia taiwanensis sp. nov., isolated from a coastal thermal spring.</title>
        <authorList>
            <person name="Kampfer P."/>
        </authorList>
    </citation>
    <scope>NUCLEOTIDE SEQUENCE [LARGE SCALE GENOMIC DNA]</scope>
    <source>
        <strain evidence="14 15">DSM 23284</strain>
    </source>
</reference>
<dbReference type="PANTHER" id="PTHR42953:SF3">
    <property type="entry name" value="HIGH-AFFINITY ZINC UPTAKE SYSTEM PROTEIN ZNUA"/>
    <property type="match status" value="1"/>
</dbReference>
<evidence type="ECO:0000256" key="13">
    <source>
        <dbReference type="SAM" id="SignalP"/>
    </source>
</evidence>
<dbReference type="SUPFAM" id="SSF53807">
    <property type="entry name" value="Helical backbone' metal receptor"/>
    <property type="match status" value="1"/>
</dbReference>
<evidence type="ECO:0000256" key="9">
    <source>
        <dbReference type="ARBA" id="ARBA00022906"/>
    </source>
</evidence>
<evidence type="ECO:0000256" key="10">
    <source>
        <dbReference type="ARBA" id="ARBA00023065"/>
    </source>
</evidence>
<feature type="compositionally biased region" description="Basic and acidic residues" evidence="12">
    <location>
        <begin position="124"/>
        <end position="168"/>
    </location>
</feature>
<keyword evidence="6 13" id="KW-0732">Signal</keyword>
<gene>
    <name evidence="14" type="primary">znuA</name>
    <name evidence="14" type="ORF">H1W37_07080</name>
</gene>
<keyword evidence="11" id="KW-1015">Disulfide bond</keyword>
<keyword evidence="4" id="KW-0813">Transport</keyword>
<evidence type="ECO:0000313" key="15">
    <source>
        <dbReference type="Proteomes" id="UP000559404"/>
    </source>
</evidence>
<feature type="signal peptide" evidence="13">
    <location>
        <begin position="1"/>
        <end position="23"/>
    </location>
</feature>
<feature type="chain" id="PRO_5032779085" description="High-affinity zinc uptake system protein ZnuA" evidence="13">
    <location>
        <begin position="24"/>
        <end position="344"/>
    </location>
</feature>
<feature type="region of interest" description="Disordered" evidence="12">
    <location>
        <begin position="124"/>
        <end position="176"/>
    </location>
</feature>
<dbReference type="NCBIfam" id="NF007091">
    <property type="entry name" value="PRK09545.1"/>
    <property type="match status" value="1"/>
</dbReference>
<evidence type="ECO:0000256" key="8">
    <source>
        <dbReference type="ARBA" id="ARBA00022833"/>
    </source>
</evidence>
<dbReference type="InterPro" id="IPR006127">
    <property type="entry name" value="ZnuA-like"/>
</dbReference>
<dbReference type="Gene3D" id="3.40.50.1980">
    <property type="entry name" value="Nitrogenase molybdenum iron protein domain"/>
    <property type="match status" value="3"/>
</dbReference>
<keyword evidence="8" id="KW-0862">Zinc</keyword>
<dbReference type="GO" id="GO:0042597">
    <property type="term" value="C:periplasmic space"/>
    <property type="evidence" value="ECO:0007669"/>
    <property type="project" value="UniProtKB-SubCell"/>
</dbReference>
<dbReference type="PANTHER" id="PTHR42953">
    <property type="entry name" value="HIGH-AFFINITY ZINC UPTAKE SYSTEM PROTEIN ZNUA-RELATED"/>
    <property type="match status" value="1"/>
</dbReference>
<organism evidence="14 15">
    <name type="scientific">Stappia taiwanensis</name>
    <dbReference type="NCBI Taxonomy" id="992267"/>
    <lineage>
        <taxon>Bacteria</taxon>
        <taxon>Pseudomonadati</taxon>
        <taxon>Pseudomonadota</taxon>
        <taxon>Alphaproteobacteria</taxon>
        <taxon>Hyphomicrobiales</taxon>
        <taxon>Stappiaceae</taxon>
        <taxon>Stappia</taxon>
    </lineage>
</organism>
<dbReference type="Pfam" id="PF01297">
    <property type="entry name" value="ZnuA"/>
    <property type="match status" value="1"/>
</dbReference>
<reference evidence="14 15" key="1">
    <citation type="submission" date="2020-07" db="EMBL/GenBank/DDBJ databases">
        <authorList>
            <person name="Li M."/>
        </authorList>
    </citation>
    <scope>NUCLEOTIDE SEQUENCE [LARGE SCALE GENOMIC DNA]</scope>
    <source>
        <strain evidence="14 15">DSM 23284</strain>
    </source>
</reference>
<comment type="similarity">
    <text evidence="2">Belongs to the bacterial solute-binding protein 9 family.</text>
</comment>
<dbReference type="EMBL" id="JACEON010000005">
    <property type="protein sequence ID" value="MBA4611406.1"/>
    <property type="molecule type" value="Genomic_DNA"/>
</dbReference>
<evidence type="ECO:0000256" key="3">
    <source>
        <dbReference type="ARBA" id="ARBA00015915"/>
    </source>
</evidence>
<keyword evidence="5" id="KW-0479">Metal-binding</keyword>
<evidence type="ECO:0000256" key="5">
    <source>
        <dbReference type="ARBA" id="ARBA00022723"/>
    </source>
</evidence>
<accession>A0A838XS96</accession>